<comment type="caution">
    <text evidence="2">The sequence shown here is derived from an EMBL/GenBank/DDBJ whole genome shotgun (WGS) entry which is preliminary data.</text>
</comment>
<dbReference type="Proteomes" id="UP000006262">
    <property type="component" value="Unassembled WGS sequence"/>
</dbReference>
<reference evidence="2 3" key="1">
    <citation type="submission" date="2012-02" db="EMBL/GenBank/DDBJ databases">
        <title>The Genome Sequence of Parabacteroides distasonis CL09T03C24.</title>
        <authorList>
            <consortium name="The Broad Institute Genome Sequencing Platform"/>
            <person name="Earl A."/>
            <person name="Ward D."/>
            <person name="Feldgarden M."/>
            <person name="Gevers D."/>
            <person name="Zitomersky N.L."/>
            <person name="Coyne M.J."/>
            <person name="Comstock L.E."/>
            <person name="Young S.K."/>
            <person name="Zeng Q."/>
            <person name="Gargeya S."/>
            <person name="Fitzgerald M."/>
            <person name="Haas B."/>
            <person name="Abouelleil A."/>
            <person name="Alvarado L."/>
            <person name="Arachchi H.M."/>
            <person name="Berlin A."/>
            <person name="Chapman S.B."/>
            <person name="Gearin G."/>
            <person name="Goldberg J."/>
            <person name="Griggs A."/>
            <person name="Gujja S."/>
            <person name="Hansen M."/>
            <person name="Heiman D."/>
            <person name="Howarth C."/>
            <person name="Larimer J."/>
            <person name="Lui A."/>
            <person name="MacDonald P.J.P."/>
            <person name="McCowen C."/>
            <person name="Montmayeur A."/>
            <person name="Murphy C."/>
            <person name="Neiman D."/>
            <person name="Pearson M."/>
            <person name="Priest M."/>
            <person name="Roberts A."/>
            <person name="Saif S."/>
            <person name="Shea T."/>
            <person name="Sisk P."/>
            <person name="Stolte C."/>
            <person name="Sykes S."/>
            <person name="Wortman J."/>
            <person name="Nusbaum C."/>
            <person name="Birren B."/>
        </authorList>
    </citation>
    <scope>NUCLEOTIDE SEQUENCE [LARGE SCALE GENOMIC DNA]</scope>
    <source>
        <strain evidence="2 3">CL09T03C24</strain>
    </source>
</reference>
<name>A0AAD2YJW1_PARDI</name>
<gene>
    <name evidence="2" type="ORF">HMPREF1059_01037</name>
</gene>
<dbReference type="EMBL" id="AGZN01000009">
    <property type="protein sequence ID" value="EKN30624.1"/>
    <property type="molecule type" value="Genomic_DNA"/>
</dbReference>
<organism evidence="2 3">
    <name type="scientific">Parabacteroides distasonis CL09T03C24</name>
    <dbReference type="NCBI Taxonomy" id="999417"/>
    <lineage>
        <taxon>Bacteria</taxon>
        <taxon>Pseudomonadati</taxon>
        <taxon>Bacteroidota</taxon>
        <taxon>Bacteroidia</taxon>
        <taxon>Bacteroidales</taxon>
        <taxon>Tannerellaceae</taxon>
        <taxon>Parabacteroides</taxon>
    </lineage>
</organism>
<evidence type="ECO:0008006" key="4">
    <source>
        <dbReference type="Google" id="ProtNLM"/>
    </source>
</evidence>
<dbReference type="AlphaFoldDB" id="A0AAD2YJW1"/>
<protein>
    <recommendedName>
        <fullName evidence="4">DUF5050 domain-containing protein</fullName>
    </recommendedName>
</protein>
<feature type="signal peptide" evidence="1">
    <location>
        <begin position="1"/>
        <end position="21"/>
    </location>
</feature>
<evidence type="ECO:0000256" key="1">
    <source>
        <dbReference type="SAM" id="SignalP"/>
    </source>
</evidence>
<accession>A0AAD2YJW1</accession>
<evidence type="ECO:0000313" key="3">
    <source>
        <dbReference type="Proteomes" id="UP000006262"/>
    </source>
</evidence>
<evidence type="ECO:0000313" key="2">
    <source>
        <dbReference type="EMBL" id="EKN30624.1"/>
    </source>
</evidence>
<dbReference type="RefSeq" id="WP_005863673.1">
    <property type="nucleotide sequence ID" value="NZ_JH976486.1"/>
</dbReference>
<proteinExistence type="predicted"/>
<sequence length="250" mass="29380">MKNLRCKFIVLFLICSGSLFSQTYSLGNQSKWNQLSNVLVSCDLNLLKDNRYYILLSVGTSELVQNIFPSYGFFHKEGNMYYLQDIPSGANIVLEEINHSNLIVRKGFSFMENELFFYENDADDSFSYLLDFKDRCESVRTYSLESKDKKNIEIQPLPLGTYRNGFVSLFLDLDFCYKIYYLLDGYSCLLSEGKWSKENNELFLYDPVLEYSFKGFVQSDGLRMTRFPNELNLKWDYHLVSDEAYPFIVW</sequence>
<feature type="chain" id="PRO_5042221791" description="DUF5050 domain-containing protein" evidence="1">
    <location>
        <begin position="22"/>
        <end position="250"/>
    </location>
</feature>
<keyword evidence="1" id="KW-0732">Signal</keyword>